<evidence type="ECO:0000313" key="2">
    <source>
        <dbReference type="Proteomes" id="UP000030300"/>
    </source>
</evidence>
<accession>A0A0A1DF37</accession>
<gene>
    <name evidence="1" type="ORF">KR76_01750</name>
</gene>
<reference evidence="1 2" key="1">
    <citation type="journal article" date="2015" name="Genome Announc.">
        <title>Complete Genome Sequence of Steroid-Transforming Nocardioides simplex VKM Ac-2033D.</title>
        <authorList>
            <person name="Shtratnikova V.Y."/>
            <person name="Schelkunov M.I."/>
            <person name="Pekov Y.A."/>
            <person name="Fokina V.V."/>
            <person name="Logacheva M.D."/>
            <person name="Sokolov S.L."/>
            <person name="Bragin E.Y."/>
            <person name="Ashapkin V.V."/>
            <person name="Donova M.V."/>
        </authorList>
    </citation>
    <scope>NUCLEOTIDE SEQUENCE [LARGE SCALE GENOMIC DNA]</scope>
    <source>
        <strain evidence="1 2">VKM Ac-2033D</strain>
    </source>
</reference>
<dbReference type="Proteomes" id="UP000030300">
    <property type="component" value="Chromosome"/>
</dbReference>
<dbReference type="HOGENOM" id="CLU_1968252_0_0_11"/>
<proteinExistence type="predicted"/>
<name>A0A0A1DF37_NOCSI</name>
<dbReference type="EMBL" id="CP009896">
    <property type="protein sequence ID" value="AIY15809.1"/>
    <property type="molecule type" value="Genomic_DNA"/>
</dbReference>
<dbReference type="KEGG" id="psim:KR76_01750"/>
<protein>
    <submittedName>
        <fullName evidence="1">Uncharacterized protein</fullName>
    </submittedName>
</protein>
<evidence type="ECO:0000313" key="1">
    <source>
        <dbReference type="EMBL" id="AIY15809.1"/>
    </source>
</evidence>
<keyword evidence="2" id="KW-1185">Reference proteome</keyword>
<dbReference type="STRING" id="2045.KR76_01750"/>
<sequence length="127" mass="13858">MTVVGSGRLDEPDLLDLLADQATPLGRLRMDDFRAACRADADAHDGVVHPSRVSALLRNRFGEIDPRSFSARWAPACGPDGFLDKTDDLAPIDPAHSRGNGNKLVPLRRWRGWTPTLHHTETGSPPA</sequence>
<dbReference type="AlphaFoldDB" id="A0A0A1DF37"/>
<organism evidence="1 2">
    <name type="scientific">Nocardioides simplex</name>
    <name type="common">Arthrobacter simplex</name>
    <dbReference type="NCBI Taxonomy" id="2045"/>
    <lineage>
        <taxon>Bacteria</taxon>
        <taxon>Bacillati</taxon>
        <taxon>Actinomycetota</taxon>
        <taxon>Actinomycetes</taxon>
        <taxon>Propionibacteriales</taxon>
        <taxon>Nocardioidaceae</taxon>
        <taxon>Pimelobacter</taxon>
    </lineage>
</organism>
<dbReference type="GeneID" id="96607715"/>
<dbReference type="RefSeq" id="WP_038676188.1">
    <property type="nucleotide sequence ID" value="NZ_BJMC01000025.1"/>
</dbReference>